<keyword evidence="2" id="KW-1185">Reference proteome</keyword>
<dbReference type="RefSeq" id="WP_248938415.1">
    <property type="nucleotide sequence ID" value="NZ_JAKIKS010000002.1"/>
</dbReference>
<organism evidence="1 2">
    <name type="scientific">Shewanella surugensis</name>
    <dbReference type="NCBI Taxonomy" id="212020"/>
    <lineage>
        <taxon>Bacteria</taxon>
        <taxon>Pseudomonadati</taxon>
        <taxon>Pseudomonadota</taxon>
        <taxon>Gammaproteobacteria</taxon>
        <taxon>Alteromonadales</taxon>
        <taxon>Shewanellaceae</taxon>
        <taxon>Shewanella</taxon>
    </lineage>
</organism>
<reference evidence="1 2" key="1">
    <citation type="submission" date="2022-01" db="EMBL/GenBank/DDBJ databases">
        <title>Whole genome-based taxonomy of the Shewanellaceae.</title>
        <authorList>
            <person name="Martin-Rodriguez A.J."/>
        </authorList>
    </citation>
    <scope>NUCLEOTIDE SEQUENCE [LARGE SCALE GENOMIC DNA]</scope>
    <source>
        <strain evidence="1 2">DSM 17177</strain>
    </source>
</reference>
<sequence>MKKVLKGLIFSIPLVLISTVSIAFEEPIVISYAQQLTENFNQDLADAQLQQLSWSFHPQKISAQYAGNDFVLLKVKQSEDKVVTYNVHQNKNKNQTLLLILTLTQKDQLWVLEEAKLTWQCQSLDGQHFDTKPCSLAPSLRD</sequence>
<evidence type="ECO:0000313" key="2">
    <source>
        <dbReference type="Proteomes" id="UP001203423"/>
    </source>
</evidence>
<proteinExistence type="predicted"/>
<accession>A0ABT0L6X0</accession>
<gene>
    <name evidence="1" type="ORF">L2764_01205</name>
</gene>
<comment type="caution">
    <text evidence="1">The sequence shown here is derived from an EMBL/GenBank/DDBJ whole genome shotgun (WGS) entry which is preliminary data.</text>
</comment>
<evidence type="ECO:0000313" key="1">
    <source>
        <dbReference type="EMBL" id="MCL1123130.1"/>
    </source>
</evidence>
<dbReference type="EMBL" id="JAKIKS010000002">
    <property type="protein sequence ID" value="MCL1123130.1"/>
    <property type="molecule type" value="Genomic_DNA"/>
</dbReference>
<protein>
    <submittedName>
        <fullName evidence="1">Uncharacterized protein</fullName>
    </submittedName>
</protein>
<name>A0ABT0L6X0_9GAMM</name>
<dbReference type="Proteomes" id="UP001203423">
    <property type="component" value="Unassembled WGS sequence"/>
</dbReference>